<reference evidence="1 2" key="1">
    <citation type="submission" date="2021-03" db="EMBL/GenBank/DDBJ databases">
        <title>Whole genome shotgun sequence of Actinoplanes toevensis NBRC 105298.</title>
        <authorList>
            <person name="Komaki H."/>
            <person name="Tamura T."/>
        </authorList>
    </citation>
    <scope>NUCLEOTIDE SEQUENCE [LARGE SCALE GENOMIC DNA]</scope>
    <source>
        <strain evidence="1 2">NBRC 105298</strain>
    </source>
</reference>
<evidence type="ECO:0000313" key="1">
    <source>
        <dbReference type="EMBL" id="GIM88904.1"/>
    </source>
</evidence>
<dbReference type="EMBL" id="BOQN01000010">
    <property type="protein sequence ID" value="GIM88904.1"/>
    <property type="molecule type" value="Genomic_DNA"/>
</dbReference>
<proteinExistence type="predicted"/>
<evidence type="ECO:0000313" key="2">
    <source>
        <dbReference type="Proteomes" id="UP000677082"/>
    </source>
</evidence>
<name>A0A919T702_9ACTN</name>
<accession>A0A919T702</accession>
<evidence type="ECO:0008006" key="3">
    <source>
        <dbReference type="Google" id="ProtNLM"/>
    </source>
</evidence>
<comment type="caution">
    <text evidence="1">The sequence shown here is derived from an EMBL/GenBank/DDBJ whole genome shotgun (WGS) entry which is preliminary data.</text>
</comment>
<keyword evidence="2" id="KW-1185">Reference proteome</keyword>
<sequence>MPVEAQFFDTADDLRAWFEQHHESALELFVGYWKKGSGRAGVSHPEAIEQALCFGWIDSIARRIDEASYRVRFTPRRKGSVWSEVNVAKIAELTERGLMRPAGTRAFDSRKIDAAPAYSYEQGGAELDLEQIARFKTQKAAWEWFEGQSAYYRRAASHWVISAKRPETRERRLSQLIADSGAGRRVPPLAPR</sequence>
<protein>
    <recommendedName>
        <fullName evidence="3">Bacteriocin-protection protein</fullName>
    </recommendedName>
</protein>
<gene>
    <name evidence="1" type="ORF">Ato02nite_006970</name>
</gene>
<dbReference type="Pfam" id="PF13376">
    <property type="entry name" value="OmdA"/>
    <property type="match status" value="1"/>
</dbReference>
<dbReference type="Proteomes" id="UP000677082">
    <property type="component" value="Unassembled WGS sequence"/>
</dbReference>
<organism evidence="1 2">
    <name type="scientific">Paractinoplanes toevensis</name>
    <dbReference type="NCBI Taxonomy" id="571911"/>
    <lineage>
        <taxon>Bacteria</taxon>
        <taxon>Bacillati</taxon>
        <taxon>Actinomycetota</taxon>
        <taxon>Actinomycetes</taxon>
        <taxon>Micromonosporales</taxon>
        <taxon>Micromonosporaceae</taxon>
        <taxon>Paractinoplanes</taxon>
    </lineage>
</organism>
<dbReference type="AlphaFoldDB" id="A0A919T702"/>